<accession>A0A5E4XAZ1</accession>
<sequence>MSIEIGQLSIKSNVVQQAAGEGGVAPQDDDMAEALPVLDAQMRAELLAECRALVLDLLDRAKER</sequence>
<gene>
    <name evidence="1" type="ORF">PIN31115_03756</name>
</gene>
<keyword evidence="2" id="KW-1185">Reference proteome</keyword>
<dbReference type="Pfam" id="PF19265">
    <property type="entry name" value="DUF5908"/>
    <property type="match status" value="1"/>
</dbReference>
<proteinExistence type="predicted"/>
<name>A0A5E4XAZ1_9BURK</name>
<organism evidence="1 2">
    <name type="scientific">Pandoraea iniqua</name>
    <dbReference type="NCBI Taxonomy" id="2508288"/>
    <lineage>
        <taxon>Bacteria</taxon>
        <taxon>Pseudomonadati</taxon>
        <taxon>Pseudomonadota</taxon>
        <taxon>Betaproteobacteria</taxon>
        <taxon>Burkholderiales</taxon>
        <taxon>Burkholderiaceae</taxon>
        <taxon>Pandoraea</taxon>
    </lineage>
</organism>
<reference evidence="1 2" key="1">
    <citation type="submission" date="2019-08" db="EMBL/GenBank/DDBJ databases">
        <authorList>
            <person name="Peeters C."/>
        </authorList>
    </citation>
    <scope>NUCLEOTIDE SEQUENCE [LARGE SCALE GENOMIC DNA]</scope>
    <source>
        <strain evidence="1 2">LMG 31115</strain>
    </source>
</reference>
<dbReference type="InterPro" id="IPR045459">
    <property type="entry name" value="DUF5908"/>
</dbReference>
<evidence type="ECO:0000313" key="1">
    <source>
        <dbReference type="EMBL" id="VVE33423.1"/>
    </source>
</evidence>
<dbReference type="RefSeq" id="WP_150685330.1">
    <property type="nucleotide sequence ID" value="NZ_CABPSI010000004.1"/>
</dbReference>
<protein>
    <submittedName>
        <fullName evidence="1">Uncharacterized protein</fullName>
    </submittedName>
</protein>
<dbReference type="Proteomes" id="UP000333828">
    <property type="component" value="Unassembled WGS sequence"/>
</dbReference>
<dbReference type="EMBL" id="CABPSI010000004">
    <property type="protein sequence ID" value="VVE33423.1"/>
    <property type="molecule type" value="Genomic_DNA"/>
</dbReference>
<dbReference type="AlphaFoldDB" id="A0A5E4XAZ1"/>
<evidence type="ECO:0000313" key="2">
    <source>
        <dbReference type="Proteomes" id="UP000333828"/>
    </source>
</evidence>